<feature type="region of interest" description="Disordered" evidence="1">
    <location>
        <begin position="96"/>
        <end position="115"/>
    </location>
</feature>
<organism evidence="3 4">
    <name type="scientific">Candidatus Gottesmanbacteria bacterium GW2011_GWA1_34_13</name>
    <dbReference type="NCBI Taxonomy" id="1618434"/>
    <lineage>
        <taxon>Bacteria</taxon>
        <taxon>Candidatus Gottesmaniibacteriota</taxon>
    </lineage>
</organism>
<dbReference type="EMBL" id="LBPN01000031">
    <property type="protein sequence ID" value="KKP57453.1"/>
    <property type="molecule type" value="Genomic_DNA"/>
</dbReference>
<name>A0A0G0AKV1_9BACT</name>
<evidence type="ECO:0000256" key="2">
    <source>
        <dbReference type="SAM" id="Phobius"/>
    </source>
</evidence>
<evidence type="ECO:0000256" key="1">
    <source>
        <dbReference type="SAM" id="MobiDB-lite"/>
    </source>
</evidence>
<keyword evidence="2" id="KW-1133">Transmembrane helix</keyword>
<evidence type="ECO:0000313" key="3">
    <source>
        <dbReference type="EMBL" id="KKP57453.1"/>
    </source>
</evidence>
<feature type="transmembrane region" description="Helical" evidence="2">
    <location>
        <begin position="33"/>
        <end position="54"/>
    </location>
</feature>
<feature type="compositionally biased region" description="Basic and acidic residues" evidence="1">
    <location>
        <begin position="96"/>
        <end position="112"/>
    </location>
</feature>
<comment type="caution">
    <text evidence="3">The sequence shown here is derived from an EMBL/GenBank/DDBJ whole genome shotgun (WGS) entry which is preliminary data.</text>
</comment>
<keyword evidence="2" id="KW-0812">Transmembrane</keyword>
<dbReference type="Proteomes" id="UP000034176">
    <property type="component" value="Unassembled WGS sequence"/>
</dbReference>
<evidence type="ECO:0000313" key="4">
    <source>
        <dbReference type="Proteomes" id="UP000034176"/>
    </source>
</evidence>
<proteinExistence type="predicted"/>
<reference evidence="3 4" key="1">
    <citation type="journal article" date="2015" name="Nature">
        <title>rRNA introns, odd ribosomes, and small enigmatic genomes across a large radiation of phyla.</title>
        <authorList>
            <person name="Brown C.T."/>
            <person name="Hug L.A."/>
            <person name="Thomas B.C."/>
            <person name="Sharon I."/>
            <person name="Castelle C.J."/>
            <person name="Singh A."/>
            <person name="Wilkins M.J."/>
            <person name="Williams K.H."/>
            <person name="Banfield J.F."/>
        </authorList>
    </citation>
    <scope>NUCLEOTIDE SEQUENCE [LARGE SCALE GENOMIC DNA]</scope>
</reference>
<protein>
    <submittedName>
        <fullName evidence="3">Uncharacterized protein</fullName>
    </submittedName>
</protein>
<dbReference type="STRING" id="1618434.UR52_C0031G0008"/>
<accession>A0A0G0AKV1</accession>
<gene>
    <name evidence="3" type="ORF">UR52_C0031G0008</name>
</gene>
<keyword evidence="2" id="KW-0472">Membrane</keyword>
<sequence length="160" mass="17157">MLNTKTVVEVKTRTTPIVKEFEPMKETKLTVNLPVIFTVAFIIILGGISGYVLANGKSGGKTGNAITSGKTAQGLAKIVGVQDEKTFKDNAEGVLREGGIDSEGSHHLERPGGDSQNVYLTSSSVALDDYIGKKVKVWGQTFSSEKAGWLMDVGRLELLE</sequence>
<dbReference type="AlphaFoldDB" id="A0A0G0AKV1"/>